<keyword evidence="9" id="KW-0198">Cysteine biosynthesis</keyword>
<feature type="binding site" evidence="9">
    <location>
        <begin position="197"/>
        <end position="200"/>
    </location>
    <ligand>
        <name>ATP</name>
        <dbReference type="ChEBI" id="CHEBI:30616"/>
    </ligand>
</feature>
<feature type="region of interest" description="Allosteric regulation domain; adenylyl-sulfate kinase-like" evidence="9">
    <location>
        <begin position="395"/>
        <end position="575"/>
    </location>
</feature>
<dbReference type="GO" id="GO:0005524">
    <property type="term" value="F:ATP binding"/>
    <property type="evidence" value="ECO:0007669"/>
    <property type="project" value="UniProtKB-KW"/>
</dbReference>
<dbReference type="GO" id="GO:0019379">
    <property type="term" value="P:sulfate assimilation, phosphoadenylyl sulfate reduction by phosphoadenylyl-sulfate reductase (thioredoxin)"/>
    <property type="evidence" value="ECO:0007669"/>
    <property type="project" value="TreeGrafter"/>
</dbReference>
<dbReference type="InterPro" id="IPR027417">
    <property type="entry name" value="P-loop_NTPase"/>
</dbReference>
<feature type="binding site" evidence="9">
    <location>
        <position position="515"/>
    </location>
    <ligand>
        <name>3'-phosphoadenylyl sulfate</name>
        <dbReference type="ChEBI" id="CHEBI:58339"/>
        <note>allosteric inhibitor</note>
    </ligand>
</feature>
<comment type="function">
    <text evidence="9">Catalyzes the first intracellular reaction of sulfate assimilation, forming adenosine-5'-phosphosulfate (APS) from inorganic sulfate and ATP. Plays an important role in sulfate activation as a component of the biosynthesis pathway of sulfur-containing amino acids.</text>
</comment>
<sequence>MANPPHGGVLKDLIARDAPRRQQLAEEAESLPAVVLYERQLCDLELILNGGFSPLEGFMNEQDYNGVVENNRLVDGNLFSIPINLDLSQELINEIGIKAGARIALRDSRDDRNLAILTVDDVYKPDKQKEAKEVFGGDPDHPAVKYLFNQTGEYYVGGKIEAIDRLQHYDYVGLRYTPAELRAHFDKLGWSKVVAFQTRNPMHRAHRELTVRAARQRQANVLIHPVVGMTKPGDIDHFTRVRVYQALLPRYPNGMAVLGLLPLAMRMGGPREAIWHAIIRKNHGATHFIVGRDHAGPGKNSKGEEIYGPYDAQYAVEKYRDELGIEVVPFQQMTYLPDTDEYKPKDEVPAEIKTLDISGTELRRRLRTGGDIPEWFSYPEVVKVLRESHPPRNKQGFTVFLTGLYNSGKDAIARALNVTLNQQGGRSVSLLLGETVRSELSSELGFSSEDRDKNIQRIGFVASELTRAGAAVIAGPIAPYSKSRKAAREIVEKHGSFYLIHVATPIEHAEKTDRRGVYKKARAGEIKGFTGVDDPYEAPVEKEADLTVDLTQINVRTAVHQIVLLLEAEGLLDQL</sequence>
<feature type="site" description="Induces change in substrate recognition on ATP binding" evidence="9">
    <location>
        <position position="330"/>
    </location>
</feature>
<comment type="similarity">
    <text evidence="9">In the N-terminal section; belongs to the sulfate adenylyltransferase family.</text>
</comment>
<dbReference type="Proteomes" id="UP001056384">
    <property type="component" value="Chromosome 3"/>
</dbReference>
<dbReference type="InterPro" id="IPR059117">
    <property type="entry name" value="APS_kinase_dom"/>
</dbReference>
<dbReference type="SUPFAM" id="SSF88697">
    <property type="entry name" value="PUA domain-like"/>
    <property type="match status" value="1"/>
</dbReference>
<dbReference type="CDD" id="cd00517">
    <property type="entry name" value="ATPS"/>
    <property type="match status" value="1"/>
</dbReference>
<dbReference type="Pfam" id="PF14306">
    <property type="entry name" value="PUA_2"/>
    <property type="match status" value="1"/>
</dbReference>
<dbReference type="SUPFAM" id="SSF52540">
    <property type="entry name" value="P-loop containing nucleoside triphosphate hydrolases"/>
    <property type="match status" value="1"/>
</dbReference>
<dbReference type="FunFam" id="3.10.400.10:FF:000003">
    <property type="entry name" value="Sulfate adenylyltransferase"/>
    <property type="match status" value="1"/>
</dbReference>
<dbReference type="InterPro" id="IPR002650">
    <property type="entry name" value="Sulphate_adenylyltransferase"/>
</dbReference>
<dbReference type="InterPro" id="IPR024951">
    <property type="entry name" value="Sulfurylase_cat_dom"/>
</dbReference>
<feature type="active site" evidence="9">
    <location>
        <position position="198"/>
    </location>
</feature>
<evidence type="ECO:0000313" key="13">
    <source>
        <dbReference type="EMBL" id="USW50759.1"/>
    </source>
</evidence>
<evidence type="ECO:0000256" key="4">
    <source>
        <dbReference type="ARBA" id="ARBA00022679"/>
    </source>
</evidence>
<comment type="catalytic activity">
    <reaction evidence="9">
        <text>sulfate + ATP + H(+) = adenosine 5'-phosphosulfate + diphosphate</text>
        <dbReference type="Rhea" id="RHEA:18133"/>
        <dbReference type="ChEBI" id="CHEBI:15378"/>
        <dbReference type="ChEBI" id="CHEBI:16189"/>
        <dbReference type="ChEBI" id="CHEBI:30616"/>
        <dbReference type="ChEBI" id="CHEBI:33019"/>
        <dbReference type="ChEBI" id="CHEBI:58243"/>
        <dbReference type="EC" id="2.7.7.4"/>
    </reaction>
</comment>
<comment type="domain">
    <text evidence="9">The adenylyl-sulfate kinase (APS kinase) is non-functional. It is involved in allosteric regulation by PAPS. PAPS binding induces a large rotational rearrangement of domains lowering the substrate affinity of the enzyme.</text>
</comment>
<feature type="domain" description="APS kinase" evidence="10">
    <location>
        <begin position="395"/>
        <end position="544"/>
    </location>
</feature>
<dbReference type="Pfam" id="PF01747">
    <property type="entry name" value="ATP-sulfurylase"/>
    <property type="match status" value="1"/>
</dbReference>
<accession>A0A9Q9EI63</accession>
<dbReference type="Gene3D" id="3.10.400.10">
    <property type="entry name" value="Sulfate adenylyltransferase"/>
    <property type="match status" value="1"/>
</dbReference>
<protein>
    <recommendedName>
        <fullName evidence="9">Sulfate adenylyltransferase</fullName>
        <ecNumber evidence="9">2.7.7.4</ecNumber>
    </recommendedName>
    <alternativeName>
        <fullName evidence="9">ATP-sulfurylase</fullName>
    </alternativeName>
    <alternativeName>
        <fullName evidence="9">Sulfate adenylate transferase</fullName>
        <shortName evidence="9">SAT</shortName>
    </alternativeName>
</protein>
<comment type="pathway">
    <text evidence="9">Sulfur metabolism; hydrogen sulfide biosynthesis; sulfite from sulfate: step 1/3.</text>
</comment>
<feature type="site" description="Transition state stabilizer" evidence="9">
    <location>
        <position position="206"/>
    </location>
</feature>
<feature type="binding site" evidence="9">
    <location>
        <position position="197"/>
    </location>
    <ligand>
        <name>sulfate</name>
        <dbReference type="ChEBI" id="CHEBI:16189"/>
    </ligand>
</feature>
<feature type="binding site" evidence="9">
    <location>
        <begin position="291"/>
        <end position="294"/>
    </location>
    <ligand>
        <name>ATP</name>
        <dbReference type="ChEBI" id="CHEBI:30616"/>
    </ligand>
</feature>
<reference evidence="13" key="1">
    <citation type="submission" date="2022-06" db="EMBL/GenBank/DDBJ databases">
        <title>Complete genome sequences of two strains of the flax pathogen Septoria linicola.</title>
        <authorList>
            <person name="Lapalu N."/>
            <person name="Simon A."/>
            <person name="Demenou B."/>
            <person name="Paumier D."/>
            <person name="Guillot M.-P."/>
            <person name="Gout L."/>
            <person name="Valade R."/>
        </authorList>
    </citation>
    <scope>NUCLEOTIDE SEQUENCE</scope>
    <source>
        <strain evidence="13">SE15195</strain>
    </source>
</reference>
<dbReference type="InterPro" id="IPR002891">
    <property type="entry name" value="APS"/>
</dbReference>
<dbReference type="InterPro" id="IPR050512">
    <property type="entry name" value="Sulf_AdTrans/APS_kinase"/>
</dbReference>
<evidence type="ECO:0000313" key="14">
    <source>
        <dbReference type="Proteomes" id="UP001056384"/>
    </source>
</evidence>
<keyword evidence="9" id="KW-0028">Amino-acid biosynthesis</keyword>
<dbReference type="OrthoDB" id="468at2759"/>
<keyword evidence="13" id="KW-0418">Kinase</keyword>
<dbReference type="PANTHER" id="PTHR42700:SF1">
    <property type="entry name" value="SULFATE ADENYLYLTRANSFERASE"/>
    <property type="match status" value="1"/>
</dbReference>
<evidence type="ECO:0000256" key="9">
    <source>
        <dbReference type="HAMAP-Rule" id="MF_03106"/>
    </source>
</evidence>
<comment type="similarity">
    <text evidence="9">In the C-terminal section; belongs to the APS kinase family.</text>
</comment>
<name>A0A9Q9EI63_9PEZI</name>
<evidence type="ECO:0000259" key="12">
    <source>
        <dbReference type="Pfam" id="PF14306"/>
    </source>
</evidence>
<dbReference type="FunFam" id="3.40.50.300:FF:000802">
    <property type="entry name" value="Sulfate adenylyltransferase"/>
    <property type="match status" value="1"/>
</dbReference>
<gene>
    <name evidence="9" type="primary">MET3</name>
    <name evidence="13" type="ORF">Slin15195_G040780</name>
</gene>
<dbReference type="GO" id="GO:0010134">
    <property type="term" value="P:sulfate assimilation via adenylyl sulfate reduction"/>
    <property type="evidence" value="ECO:0007669"/>
    <property type="project" value="TreeGrafter"/>
</dbReference>
<dbReference type="Gene3D" id="3.40.50.300">
    <property type="entry name" value="P-loop containing nucleotide triphosphate hydrolases"/>
    <property type="match status" value="1"/>
</dbReference>
<feature type="domain" description="Sulphate adenylyltransferase catalytic" evidence="11">
    <location>
        <begin position="174"/>
        <end position="387"/>
    </location>
</feature>
<feature type="region of interest" description="N-terminal" evidence="9">
    <location>
        <begin position="1"/>
        <end position="169"/>
    </location>
</feature>
<evidence type="ECO:0000256" key="6">
    <source>
        <dbReference type="ARBA" id="ARBA00022741"/>
    </source>
</evidence>
<feature type="binding site" evidence="9">
    <location>
        <position position="333"/>
    </location>
    <ligand>
        <name>ATP</name>
        <dbReference type="ChEBI" id="CHEBI:30616"/>
    </ligand>
</feature>
<keyword evidence="5 9" id="KW-0548">Nucleotidyltransferase</keyword>
<dbReference type="NCBIfam" id="TIGR00455">
    <property type="entry name" value="apsK"/>
    <property type="match status" value="1"/>
</dbReference>
<dbReference type="NCBIfam" id="TIGR00339">
    <property type="entry name" value="sopT"/>
    <property type="match status" value="1"/>
</dbReference>
<feature type="binding site" evidence="9">
    <location>
        <position position="295"/>
    </location>
    <ligand>
        <name>sulfate</name>
        <dbReference type="ChEBI" id="CHEBI:16189"/>
    </ligand>
</feature>
<feature type="site" description="Transition state stabilizer" evidence="9">
    <location>
        <position position="203"/>
    </location>
</feature>
<dbReference type="InterPro" id="IPR025980">
    <property type="entry name" value="ATP-Sase_PUA-like_dom"/>
</dbReference>
<comment type="activity regulation">
    <text evidence="9">Allosterically inhibited by 3'-phosphoadenosine 5'-phosphosulfate (PAPS).</text>
</comment>
<comment type="subunit">
    <text evidence="8 9">Homohexamer. Dimer of trimers.</text>
</comment>
<dbReference type="HAMAP" id="MF_03106">
    <property type="entry name" value="Sulf_adenylyltr_euk"/>
    <property type="match status" value="1"/>
</dbReference>
<dbReference type="NCBIfam" id="NF004040">
    <property type="entry name" value="PRK05537.1"/>
    <property type="match status" value="1"/>
</dbReference>
<keyword evidence="3 9" id="KW-0021">Allosteric enzyme</keyword>
<comment type="caution">
    <text evidence="9">Lacks conserved residue(s) required for the propagation of feature annotation.</text>
</comment>
<evidence type="ECO:0000256" key="3">
    <source>
        <dbReference type="ARBA" id="ARBA00022533"/>
    </source>
</evidence>
<dbReference type="InterPro" id="IPR014729">
    <property type="entry name" value="Rossmann-like_a/b/a_fold"/>
</dbReference>
<comment type="catalytic activity">
    <reaction evidence="1">
        <text>adenosine 5'-phosphosulfate + ATP = 3'-phosphoadenylyl sulfate + ADP + H(+)</text>
        <dbReference type="Rhea" id="RHEA:24152"/>
        <dbReference type="ChEBI" id="CHEBI:15378"/>
        <dbReference type="ChEBI" id="CHEBI:30616"/>
        <dbReference type="ChEBI" id="CHEBI:58243"/>
        <dbReference type="ChEBI" id="CHEBI:58339"/>
        <dbReference type="ChEBI" id="CHEBI:456216"/>
        <dbReference type="EC" id="2.7.1.25"/>
    </reaction>
</comment>
<evidence type="ECO:0000256" key="5">
    <source>
        <dbReference type="ARBA" id="ARBA00022695"/>
    </source>
</evidence>
<dbReference type="Pfam" id="PF01583">
    <property type="entry name" value="APS_kinase"/>
    <property type="match status" value="1"/>
</dbReference>
<dbReference type="GO" id="GO:0070814">
    <property type="term" value="P:hydrogen sulfide biosynthetic process"/>
    <property type="evidence" value="ECO:0007669"/>
    <property type="project" value="UniProtKB-UniRule"/>
</dbReference>
<dbReference type="CDD" id="cd02027">
    <property type="entry name" value="APSK"/>
    <property type="match status" value="1"/>
</dbReference>
<keyword evidence="2 9" id="KW-0963">Cytoplasm</keyword>
<keyword evidence="14" id="KW-1185">Reference proteome</keyword>
<evidence type="ECO:0000259" key="10">
    <source>
        <dbReference type="Pfam" id="PF01583"/>
    </source>
</evidence>
<feature type="active site" evidence="9">
    <location>
        <position position="200"/>
    </location>
</feature>
<comment type="subcellular location">
    <subcellularLocation>
        <location evidence="9">Cytoplasm</location>
    </subcellularLocation>
</comment>
<feature type="binding site" evidence="9">
    <location>
        <begin position="434"/>
        <end position="437"/>
    </location>
    <ligand>
        <name>3'-phosphoadenylyl sulfate</name>
        <dbReference type="ChEBI" id="CHEBI:58339"/>
        <note>allosteric inhibitor</note>
    </ligand>
</feature>
<dbReference type="GO" id="GO:0005737">
    <property type="term" value="C:cytoplasm"/>
    <property type="evidence" value="ECO:0007669"/>
    <property type="project" value="UniProtKB-SubCell"/>
</dbReference>
<keyword evidence="7 9" id="KW-0067">ATP-binding</keyword>
<feature type="domain" description="ATP-sulfurylase PUA-like" evidence="12">
    <location>
        <begin position="4"/>
        <end position="164"/>
    </location>
</feature>
<evidence type="ECO:0000256" key="2">
    <source>
        <dbReference type="ARBA" id="ARBA00022490"/>
    </source>
</evidence>
<evidence type="ECO:0000256" key="8">
    <source>
        <dbReference type="ARBA" id="ARBA00062002"/>
    </source>
</evidence>
<keyword evidence="6 9" id="KW-0547">Nucleotide-binding</keyword>
<evidence type="ECO:0000259" key="11">
    <source>
        <dbReference type="Pfam" id="PF01747"/>
    </source>
</evidence>
<dbReference type="EMBL" id="CP099420">
    <property type="protein sequence ID" value="USW50759.1"/>
    <property type="molecule type" value="Genomic_DNA"/>
</dbReference>
<evidence type="ECO:0000256" key="7">
    <source>
        <dbReference type="ARBA" id="ARBA00022840"/>
    </source>
</evidence>
<feature type="active site" evidence="9">
    <location>
        <position position="199"/>
    </location>
</feature>
<dbReference type="GO" id="GO:0004781">
    <property type="term" value="F:sulfate adenylyltransferase (ATP) activity"/>
    <property type="evidence" value="ECO:0007669"/>
    <property type="project" value="UniProtKB-UniRule"/>
</dbReference>
<dbReference type="GO" id="GO:0004020">
    <property type="term" value="F:adenylylsulfate kinase activity"/>
    <property type="evidence" value="ECO:0007669"/>
    <property type="project" value="UniProtKB-EC"/>
</dbReference>
<dbReference type="Gene3D" id="3.40.50.620">
    <property type="entry name" value="HUPs"/>
    <property type="match status" value="1"/>
</dbReference>
<dbReference type="GO" id="GO:0009086">
    <property type="term" value="P:methionine biosynthetic process"/>
    <property type="evidence" value="ECO:0007669"/>
    <property type="project" value="UniProtKB-KW"/>
</dbReference>
<evidence type="ECO:0000256" key="1">
    <source>
        <dbReference type="ARBA" id="ARBA00001823"/>
    </source>
</evidence>
<dbReference type="FunFam" id="3.40.50.620:FF:000052">
    <property type="entry name" value="Sulfate adenylyltransferase"/>
    <property type="match status" value="1"/>
</dbReference>
<dbReference type="EC" id="2.7.7.4" evidence="9"/>
<dbReference type="InterPro" id="IPR015947">
    <property type="entry name" value="PUA-like_sf"/>
</dbReference>
<dbReference type="PANTHER" id="PTHR42700">
    <property type="entry name" value="SULFATE ADENYLYLTRANSFERASE"/>
    <property type="match status" value="1"/>
</dbReference>
<proteinExistence type="inferred from homology"/>
<dbReference type="InterPro" id="IPR027535">
    <property type="entry name" value="Sulf_adenylyltr_euk"/>
</dbReference>
<dbReference type="AlphaFoldDB" id="A0A9Q9EI63"/>
<organism evidence="13 14">
    <name type="scientific">Septoria linicola</name>
    <dbReference type="NCBI Taxonomy" id="215465"/>
    <lineage>
        <taxon>Eukaryota</taxon>
        <taxon>Fungi</taxon>
        <taxon>Dikarya</taxon>
        <taxon>Ascomycota</taxon>
        <taxon>Pezizomycotina</taxon>
        <taxon>Dothideomycetes</taxon>
        <taxon>Dothideomycetidae</taxon>
        <taxon>Mycosphaerellales</taxon>
        <taxon>Mycosphaerellaceae</taxon>
        <taxon>Septoria</taxon>
    </lineage>
</organism>
<keyword evidence="9" id="KW-0486">Methionine biosynthesis</keyword>
<feature type="binding site" evidence="9">
    <location>
        <position position="199"/>
    </location>
    <ligand>
        <name>sulfate</name>
        <dbReference type="ChEBI" id="CHEBI:16189"/>
    </ligand>
</feature>
<dbReference type="SUPFAM" id="SSF52374">
    <property type="entry name" value="Nucleotidylyl transferase"/>
    <property type="match status" value="1"/>
</dbReference>
<keyword evidence="4 9" id="KW-0808">Transferase</keyword>
<dbReference type="GO" id="GO:0019344">
    <property type="term" value="P:cysteine biosynthetic process"/>
    <property type="evidence" value="ECO:0007669"/>
    <property type="project" value="UniProtKB-KW"/>
</dbReference>